<sequence length="127" mass="14181">MKDDSQSQSESKKMDFTSEENEGEQEAAAVQEEGEQTQPAGDSEGTSGEIDKDALEQYIITERPSFPDMPIDFPNLFEQKRDQGVIWREIANSVGLTSGQFSSLIRVCNSIKTLHTYPSRICCAKKI</sequence>
<name>A0ABW8HS51_9BACL</name>
<dbReference type="Proteomes" id="UP001618531">
    <property type="component" value="Unassembled WGS sequence"/>
</dbReference>
<keyword evidence="3" id="KW-1185">Reference proteome</keyword>
<protein>
    <recommendedName>
        <fullName evidence="4">MADF domain-containing protein</fullName>
    </recommendedName>
</protein>
<feature type="compositionally biased region" description="Polar residues" evidence="1">
    <location>
        <begin position="37"/>
        <end position="46"/>
    </location>
</feature>
<evidence type="ECO:0000313" key="3">
    <source>
        <dbReference type="Proteomes" id="UP001618531"/>
    </source>
</evidence>
<evidence type="ECO:0008006" key="4">
    <source>
        <dbReference type="Google" id="ProtNLM"/>
    </source>
</evidence>
<reference evidence="2 3" key="1">
    <citation type="submission" date="2024-11" db="EMBL/GenBank/DDBJ databases">
        <title>Identification and Characterization of a Novel Fosfomycin Bacillithiol Transferase FosB8 in Paenibacillus illinoisensis.</title>
        <authorList>
            <person name="Lu W."/>
        </authorList>
    </citation>
    <scope>NUCLEOTIDE SEQUENCE [LARGE SCALE GENOMIC DNA]</scope>
    <source>
        <strain evidence="2 3">WP77</strain>
    </source>
</reference>
<evidence type="ECO:0000256" key="1">
    <source>
        <dbReference type="SAM" id="MobiDB-lite"/>
    </source>
</evidence>
<organism evidence="2 3">
    <name type="scientific">Paenibacillus illinoisensis</name>
    <dbReference type="NCBI Taxonomy" id="59845"/>
    <lineage>
        <taxon>Bacteria</taxon>
        <taxon>Bacillati</taxon>
        <taxon>Bacillota</taxon>
        <taxon>Bacilli</taxon>
        <taxon>Bacillales</taxon>
        <taxon>Paenibacillaceae</taxon>
        <taxon>Paenibacillus</taxon>
    </lineage>
</organism>
<feature type="compositionally biased region" description="Basic and acidic residues" evidence="1">
    <location>
        <begin position="1"/>
        <end position="16"/>
    </location>
</feature>
<dbReference type="RefSeq" id="WP_402874092.1">
    <property type="nucleotide sequence ID" value="NZ_JBIYSL010000002.1"/>
</dbReference>
<accession>A0ABW8HS51</accession>
<dbReference type="EMBL" id="JBIYSL010000002">
    <property type="protein sequence ID" value="MFK0522478.1"/>
    <property type="molecule type" value="Genomic_DNA"/>
</dbReference>
<proteinExistence type="predicted"/>
<feature type="region of interest" description="Disordered" evidence="1">
    <location>
        <begin position="1"/>
        <end position="56"/>
    </location>
</feature>
<evidence type="ECO:0000313" key="2">
    <source>
        <dbReference type="EMBL" id="MFK0522478.1"/>
    </source>
</evidence>
<comment type="caution">
    <text evidence="2">The sequence shown here is derived from an EMBL/GenBank/DDBJ whole genome shotgun (WGS) entry which is preliminary data.</text>
</comment>
<gene>
    <name evidence="2" type="ORF">ACINKY_09765</name>
</gene>